<feature type="compositionally biased region" description="Acidic residues" evidence="1">
    <location>
        <begin position="185"/>
        <end position="209"/>
    </location>
</feature>
<organism evidence="2 3">
    <name type="scientific">Pisum sativum</name>
    <name type="common">Garden pea</name>
    <name type="synonym">Lathyrus oleraceus</name>
    <dbReference type="NCBI Taxonomy" id="3888"/>
    <lineage>
        <taxon>Eukaryota</taxon>
        <taxon>Viridiplantae</taxon>
        <taxon>Streptophyta</taxon>
        <taxon>Embryophyta</taxon>
        <taxon>Tracheophyta</taxon>
        <taxon>Spermatophyta</taxon>
        <taxon>Magnoliopsida</taxon>
        <taxon>eudicotyledons</taxon>
        <taxon>Gunneridae</taxon>
        <taxon>Pentapetalae</taxon>
        <taxon>rosids</taxon>
        <taxon>fabids</taxon>
        <taxon>Fabales</taxon>
        <taxon>Fabaceae</taxon>
        <taxon>Papilionoideae</taxon>
        <taxon>50 kb inversion clade</taxon>
        <taxon>NPAAA clade</taxon>
        <taxon>Hologalegina</taxon>
        <taxon>IRL clade</taxon>
        <taxon>Fabeae</taxon>
        <taxon>Lathyrus</taxon>
    </lineage>
</organism>
<dbReference type="Proteomes" id="UP001058974">
    <property type="component" value="Chromosome 1"/>
</dbReference>
<evidence type="ECO:0000313" key="2">
    <source>
        <dbReference type="EMBL" id="KAI5443343.1"/>
    </source>
</evidence>
<protein>
    <submittedName>
        <fullName evidence="2">Uncharacterized protein</fullName>
    </submittedName>
</protein>
<feature type="region of interest" description="Disordered" evidence="1">
    <location>
        <begin position="173"/>
        <end position="209"/>
    </location>
</feature>
<feature type="region of interest" description="Disordered" evidence="1">
    <location>
        <begin position="100"/>
        <end position="133"/>
    </location>
</feature>
<keyword evidence="3" id="KW-1185">Reference proteome</keyword>
<feature type="compositionally biased region" description="Basic and acidic residues" evidence="1">
    <location>
        <begin position="41"/>
        <end position="69"/>
    </location>
</feature>
<dbReference type="AlphaFoldDB" id="A0A9D5GW54"/>
<evidence type="ECO:0000313" key="3">
    <source>
        <dbReference type="Proteomes" id="UP001058974"/>
    </source>
</evidence>
<name>A0A9D5GW54_PEA</name>
<sequence>MGIDPKTNVVPDVFTSLAQPDNNTDNPRDKFDANTPTMSPEKLHDKERSREMTDDLGDKDKNHVEKNDQPTDILNIEELDSDDVPIEQRLALDIAKRLKNRKGQVVESSNTPSKFVRNKASVGPTKRWIETPSRPTNRTSILVELKDTCKTLDETIKSYTERKRKIEMLIKALSEEEGGLKGDGTDEEEENEDGSDASDDEDATSSDED</sequence>
<accession>A0A9D5GW54</accession>
<gene>
    <name evidence="2" type="ORF">KIW84_012126</name>
</gene>
<reference evidence="2 3" key="1">
    <citation type="journal article" date="2022" name="Nat. Genet.">
        <title>Improved pea reference genome and pan-genome highlight genomic features and evolutionary characteristics.</title>
        <authorList>
            <person name="Yang T."/>
            <person name="Liu R."/>
            <person name="Luo Y."/>
            <person name="Hu S."/>
            <person name="Wang D."/>
            <person name="Wang C."/>
            <person name="Pandey M.K."/>
            <person name="Ge S."/>
            <person name="Xu Q."/>
            <person name="Li N."/>
            <person name="Li G."/>
            <person name="Huang Y."/>
            <person name="Saxena R.K."/>
            <person name="Ji Y."/>
            <person name="Li M."/>
            <person name="Yan X."/>
            <person name="He Y."/>
            <person name="Liu Y."/>
            <person name="Wang X."/>
            <person name="Xiang C."/>
            <person name="Varshney R.K."/>
            <person name="Ding H."/>
            <person name="Gao S."/>
            <person name="Zong X."/>
        </authorList>
    </citation>
    <scope>NUCLEOTIDE SEQUENCE [LARGE SCALE GENOMIC DNA]</scope>
    <source>
        <strain evidence="2 3">cv. Zhongwan 6</strain>
    </source>
</reference>
<comment type="caution">
    <text evidence="2">The sequence shown here is derived from an EMBL/GenBank/DDBJ whole genome shotgun (WGS) entry which is preliminary data.</text>
</comment>
<feature type="compositionally biased region" description="Polar residues" evidence="1">
    <location>
        <begin position="16"/>
        <end position="25"/>
    </location>
</feature>
<evidence type="ECO:0000256" key="1">
    <source>
        <dbReference type="SAM" id="MobiDB-lite"/>
    </source>
</evidence>
<proteinExistence type="predicted"/>
<dbReference type="Gramene" id="Psat01G0212600-T1">
    <property type="protein sequence ID" value="KAI5443343.1"/>
    <property type="gene ID" value="KIW84_012126"/>
</dbReference>
<dbReference type="EMBL" id="JAMSHJ010000001">
    <property type="protein sequence ID" value="KAI5443343.1"/>
    <property type="molecule type" value="Genomic_DNA"/>
</dbReference>
<feature type="region of interest" description="Disordered" evidence="1">
    <location>
        <begin position="1"/>
        <end position="73"/>
    </location>
</feature>